<name>A0A413RJ00_9CELL</name>
<dbReference type="Proteomes" id="UP000283374">
    <property type="component" value="Unassembled WGS sequence"/>
</dbReference>
<reference evidence="2 3" key="1">
    <citation type="submission" date="2018-08" db="EMBL/GenBank/DDBJ databases">
        <title>Cellulomonas rhizosphaerae sp. nov., a novel actinomycete isolated from soil.</title>
        <authorList>
            <person name="Tian Y."/>
        </authorList>
    </citation>
    <scope>NUCLEOTIDE SEQUENCE [LARGE SCALE GENOMIC DNA]</scope>
    <source>
        <strain evidence="2 3">NEAU-TCZ24</strain>
    </source>
</reference>
<evidence type="ECO:0000256" key="1">
    <source>
        <dbReference type="SAM" id="MobiDB-lite"/>
    </source>
</evidence>
<dbReference type="RefSeq" id="WP_118768087.1">
    <property type="nucleotide sequence ID" value="NZ_QWKP01000214.1"/>
</dbReference>
<protein>
    <submittedName>
        <fullName evidence="2">Uncharacterized protein</fullName>
    </submittedName>
</protein>
<accession>A0A413RJ00</accession>
<keyword evidence="3" id="KW-1185">Reference proteome</keyword>
<organism evidence="2 3">
    <name type="scientific">Cellulomonas rhizosphaerae</name>
    <dbReference type="NCBI Taxonomy" id="2293719"/>
    <lineage>
        <taxon>Bacteria</taxon>
        <taxon>Bacillati</taxon>
        <taxon>Actinomycetota</taxon>
        <taxon>Actinomycetes</taxon>
        <taxon>Micrococcales</taxon>
        <taxon>Cellulomonadaceae</taxon>
        <taxon>Cellulomonas</taxon>
    </lineage>
</organism>
<proteinExistence type="predicted"/>
<comment type="caution">
    <text evidence="2">The sequence shown here is derived from an EMBL/GenBank/DDBJ whole genome shotgun (WGS) entry which is preliminary data.</text>
</comment>
<feature type="region of interest" description="Disordered" evidence="1">
    <location>
        <begin position="216"/>
        <end position="235"/>
    </location>
</feature>
<dbReference type="OrthoDB" id="3268465at2"/>
<gene>
    <name evidence="2" type="ORF">D1825_14315</name>
</gene>
<evidence type="ECO:0000313" key="3">
    <source>
        <dbReference type="Proteomes" id="UP000283374"/>
    </source>
</evidence>
<dbReference type="AlphaFoldDB" id="A0A413RJ00"/>
<dbReference type="EMBL" id="QWKP01000214">
    <property type="protein sequence ID" value="RHA38443.1"/>
    <property type="molecule type" value="Genomic_DNA"/>
</dbReference>
<evidence type="ECO:0000313" key="2">
    <source>
        <dbReference type="EMBL" id="RHA38443.1"/>
    </source>
</evidence>
<sequence length="377" mass="40382">MALPRLPLADDPQLPGRHLLALPEGIDSEEVEVLAASRFAAARWEPVGDVPAQRGRRPLTAAFGIRITAAPAAPVLRLSRHSTLTGPYGVTPDDIVALGLPSATGQVYDVACTRERGDKPYPGGDRDGINRAFADGLPVREEQRVVQWLVDAARRLGGSVRVGGRGTILAPDIEGAIDLTVLTDRWVEPNEALAIVQSAVPRARLSVPPRAWDGPLEGAGRHAIGDSPHGVTEPGGRGLRAALDQHGVRDPDERRRLLAEAAAFDEMMLSAPQAAQTFGVLVDLGVDGMIAVEVGEPDEVPPLLQAVEWAQRGVVAYRVHWEPVVVDELEAERPTLEHRVARRRAASTLHAVARAVHQAVGGEIADEADFLVDPRDL</sequence>